<protein>
    <submittedName>
        <fullName evidence="2">Uncharacterized protein</fullName>
    </submittedName>
</protein>
<feature type="region of interest" description="Disordered" evidence="1">
    <location>
        <begin position="254"/>
        <end position="275"/>
    </location>
</feature>
<name>A0A8T0DWZ1_9TREM</name>
<evidence type="ECO:0000313" key="3">
    <source>
        <dbReference type="Proteomes" id="UP000699462"/>
    </source>
</evidence>
<gene>
    <name evidence="2" type="ORF">P879_01128</name>
</gene>
<dbReference type="OrthoDB" id="6263678at2759"/>
<evidence type="ECO:0000313" key="2">
    <source>
        <dbReference type="EMBL" id="KAF8571714.1"/>
    </source>
</evidence>
<comment type="caution">
    <text evidence="2">The sequence shown here is derived from an EMBL/GenBank/DDBJ whole genome shotgun (WGS) entry which is preliminary data.</text>
</comment>
<dbReference type="EMBL" id="JTDF01000361">
    <property type="protein sequence ID" value="KAF8571714.1"/>
    <property type="molecule type" value="Genomic_DNA"/>
</dbReference>
<proteinExistence type="predicted"/>
<organism evidence="2 3">
    <name type="scientific">Paragonimus westermani</name>
    <dbReference type="NCBI Taxonomy" id="34504"/>
    <lineage>
        <taxon>Eukaryota</taxon>
        <taxon>Metazoa</taxon>
        <taxon>Spiralia</taxon>
        <taxon>Lophotrochozoa</taxon>
        <taxon>Platyhelminthes</taxon>
        <taxon>Trematoda</taxon>
        <taxon>Digenea</taxon>
        <taxon>Plagiorchiida</taxon>
        <taxon>Troglotremata</taxon>
        <taxon>Troglotrematidae</taxon>
        <taxon>Paragonimus</taxon>
    </lineage>
</organism>
<feature type="compositionally biased region" description="Polar residues" evidence="1">
    <location>
        <begin position="384"/>
        <end position="401"/>
    </location>
</feature>
<dbReference type="Proteomes" id="UP000699462">
    <property type="component" value="Unassembled WGS sequence"/>
</dbReference>
<dbReference type="AlphaFoldDB" id="A0A8T0DWZ1"/>
<evidence type="ECO:0000256" key="1">
    <source>
        <dbReference type="SAM" id="MobiDB-lite"/>
    </source>
</evidence>
<keyword evidence="3" id="KW-1185">Reference proteome</keyword>
<accession>A0A8T0DWZ1</accession>
<reference evidence="2 3" key="1">
    <citation type="submission" date="2019-07" db="EMBL/GenBank/DDBJ databases">
        <title>Annotation for the trematode Paragonimus westermani.</title>
        <authorList>
            <person name="Choi Y.-J."/>
        </authorList>
    </citation>
    <scope>NUCLEOTIDE SEQUENCE [LARGE SCALE GENOMIC DNA]</scope>
    <source>
        <strain evidence="2">180907_Pwestermani</strain>
    </source>
</reference>
<feature type="compositionally biased region" description="Polar residues" evidence="1">
    <location>
        <begin position="354"/>
        <end position="365"/>
    </location>
</feature>
<feature type="region of interest" description="Disordered" evidence="1">
    <location>
        <begin position="125"/>
        <end position="145"/>
    </location>
</feature>
<feature type="region of interest" description="Disordered" evidence="1">
    <location>
        <begin position="354"/>
        <end position="401"/>
    </location>
</feature>
<sequence>MNNSGQICSLRFVHARNVKPIGQFSFISWFHFNSCCTYCDICIRNVWFFSHYTVQDQLRQATDQLRSQLHIKDDLDDNVHAVKFSNGGAPFPLTVSDIRSGSGDPRGLGLSNEFTKMSELRRDSPVPHDLSVVSPRGNALPPIAPTREVPNMSTSLSKGSHHVTSALPVRTAGIAEDKLAIDGKQTKPSPYSNEVSQQTRVAENISNFVDDKNFISWLTMGTHSTESAVVRSSSGARLTEQRRMDCEDTLNDEATLPDLSLSGNHSDVPVSPLESPVNKHGAVGPLNNIMSALKKTVIQLRGLDSNDQVPLTRPTHVTFASEAEILCTHPSEVSTSWSNLTDLTRFTSADMSQQNAEIELSSTQATETENELNTTLSSGADKLFSTNSTEYTDDTSLQSNE</sequence>